<sequence length="138" mass="15936">VTERWLHQISDPLATISIQSEGMAAERLRLWFETLVQSKRKYAAEDPEMFAMYTAVTLESVDMIKSHIHNLILQVSRIIERGMQLLEFKSGEPELMANAMFIATSRFHHPAHAYEWSLSTIDQEFDAVWDLLLSGITR</sequence>
<gene>
    <name evidence="2" type="ORF">K0U00_08020</name>
</gene>
<dbReference type="InterPro" id="IPR036271">
    <property type="entry name" value="Tet_transcr_reg_TetR-rel_C_sf"/>
</dbReference>
<protein>
    <submittedName>
        <fullName evidence="2">TetR/AcrR family transcriptional regulator</fullName>
    </submittedName>
</protein>
<evidence type="ECO:0000313" key="2">
    <source>
        <dbReference type="EMBL" id="MBW7453982.1"/>
    </source>
</evidence>
<proteinExistence type="predicted"/>
<feature type="non-terminal residue" evidence="2">
    <location>
        <position position="1"/>
    </location>
</feature>
<comment type="caution">
    <text evidence="2">The sequence shown here is derived from an EMBL/GenBank/DDBJ whole genome shotgun (WGS) entry which is preliminary data.</text>
</comment>
<dbReference type="Pfam" id="PF17935">
    <property type="entry name" value="TetR_C_27"/>
    <property type="match status" value="1"/>
</dbReference>
<dbReference type="EMBL" id="JAHZIK010000139">
    <property type="protein sequence ID" value="MBW7453982.1"/>
    <property type="molecule type" value="Genomic_DNA"/>
</dbReference>
<reference evidence="2 3" key="1">
    <citation type="submission" date="2021-07" db="EMBL/GenBank/DDBJ databases">
        <title>Paenibacillus radiodurans sp. nov., isolated from the southeastern edge of Tengger Desert.</title>
        <authorList>
            <person name="Zhang G."/>
        </authorList>
    </citation>
    <scope>NUCLEOTIDE SEQUENCE [LARGE SCALE GENOMIC DNA]</scope>
    <source>
        <strain evidence="2 3">CCM 7311</strain>
    </source>
</reference>
<dbReference type="Gene3D" id="1.10.357.10">
    <property type="entry name" value="Tetracycline Repressor, domain 2"/>
    <property type="match status" value="1"/>
</dbReference>
<keyword evidence="3" id="KW-1185">Reference proteome</keyword>
<accession>A0ABS7BZA3</accession>
<dbReference type="InterPro" id="IPR041478">
    <property type="entry name" value="TetR_C_27"/>
</dbReference>
<evidence type="ECO:0000259" key="1">
    <source>
        <dbReference type="Pfam" id="PF17935"/>
    </source>
</evidence>
<organism evidence="2 3">
    <name type="scientific">Paenibacillus sepulcri</name>
    <dbReference type="NCBI Taxonomy" id="359917"/>
    <lineage>
        <taxon>Bacteria</taxon>
        <taxon>Bacillati</taxon>
        <taxon>Bacillota</taxon>
        <taxon>Bacilli</taxon>
        <taxon>Bacillales</taxon>
        <taxon>Paenibacillaceae</taxon>
        <taxon>Paenibacillus</taxon>
    </lineage>
</organism>
<feature type="domain" description="Tetracyclin repressor-like C-terminal" evidence="1">
    <location>
        <begin position="24"/>
        <end position="129"/>
    </location>
</feature>
<dbReference type="SUPFAM" id="SSF48498">
    <property type="entry name" value="Tetracyclin repressor-like, C-terminal domain"/>
    <property type="match status" value="1"/>
</dbReference>
<dbReference type="Proteomes" id="UP001519887">
    <property type="component" value="Unassembled WGS sequence"/>
</dbReference>
<evidence type="ECO:0000313" key="3">
    <source>
        <dbReference type="Proteomes" id="UP001519887"/>
    </source>
</evidence>
<name>A0ABS7BZA3_9BACL</name>